<dbReference type="Pfam" id="PF01894">
    <property type="entry name" value="YjbQ"/>
    <property type="match status" value="1"/>
</dbReference>
<sequence>MVYREKIKLQSRDRAVSFHDVTEQVKEAVKRSGVKDGIAVVYSHHTTCSVITQECAFDMSMTGLETLQQDLVNVFEEWIPTCRYEGMYLHPGRKALDFAESVGEDNFGCHNTDAHLRSSIIGRNVTIVIEDGTPDLGDFGRVHFIDWDQTRARTRSVQIMIIGEGGN</sequence>
<dbReference type="AlphaFoldDB" id="R6V037"/>
<organism evidence="2 3">
    <name type="scientific">Candidatus Colimorpha enterica</name>
    <dbReference type="NCBI Taxonomy" id="3083063"/>
    <lineage>
        <taxon>Bacteria</taxon>
        <taxon>Pseudomonadati</taxon>
        <taxon>Bacteroidota</taxon>
        <taxon>Bacteroidia</taxon>
        <taxon>Bacteroidales</taxon>
        <taxon>Candidatus Colimorpha</taxon>
    </lineage>
</organism>
<proteinExistence type="inferred from homology"/>
<protein>
    <submittedName>
        <fullName evidence="2">Conserved protein</fullName>
    </submittedName>
</protein>
<gene>
    <name evidence="2" type="ORF">BN580_02081</name>
</gene>
<comment type="similarity">
    <text evidence="1">Belongs to the UPF0047 family.</text>
</comment>
<evidence type="ECO:0000313" key="2">
    <source>
        <dbReference type="EMBL" id="CDC76167.1"/>
    </source>
</evidence>
<reference evidence="2" key="1">
    <citation type="submission" date="2012-11" db="EMBL/GenBank/DDBJ databases">
        <title>Dependencies among metagenomic species, viruses, plasmids and units of genetic variation.</title>
        <authorList>
            <person name="Nielsen H.B."/>
            <person name="Almeida M."/>
            <person name="Juncker A.S."/>
            <person name="Rasmussen S."/>
            <person name="Li J."/>
            <person name="Sunagawa S."/>
            <person name="Plichta D."/>
            <person name="Gautier L."/>
            <person name="Le Chatelier E."/>
            <person name="Peletier E."/>
            <person name="Bonde I."/>
            <person name="Nielsen T."/>
            <person name="Manichanh C."/>
            <person name="Arumugam M."/>
            <person name="Batto J."/>
            <person name="Santos M.B.Q.D."/>
            <person name="Blom N."/>
            <person name="Borruel N."/>
            <person name="Burgdorf K.S."/>
            <person name="Boumezbeur F."/>
            <person name="Casellas F."/>
            <person name="Dore J."/>
            <person name="Guarner F."/>
            <person name="Hansen T."/>
            <person name="Hildebrand F."/>
            <person name="Kaas R.S."/>
            <person name="Kennedy S."/>
            <person name="Kristiansen K."/>
            <person name="Kultima J.R."/>
            <person name="Leonard P."/>
            <person name="Levenez F."/>
            <person name="Lund O."/>
            <person name="Moumen B."/>
            <person name="Le Paslier D."/>
            <person name="Pons N."/>
            <person name="Pedersen O."/>
            <person name="Prifti E."/>
            <person name="Qin J."/>
            <person name="Raes J."/>
            <person name="Tap J."/>
            <person name="Tims S."/>
            <person name="Ussery D.W."/>
            <person name="Yamada T."/>
            <person name="MetaHit consortium"/>
            <person name="Renault P."/>
            <person name="Sicheritz-Ponten T."/>
            <person name="Bork P."/>
            <person name="Wang J."/>
            <person name="Brunak S."/>
            <person name="Ehrlich S.D."/>
        </authorList>
    </citation>
    <scope>NUCLEOTIDE SEQUENCE [LARGE SCALE GENOMIC DNA]</scope>
</reference>
<dbReference type="NCBIfam" id="TIGR00149">
    <property type="entry name" value="TIGR00149_YjbQ"/>
    <property type="match status" value="1"/>
</dbReference>
<comment type="caution">
    <text evidence="2">The sequence shown here is derived from an EMBL/GenBank/DDBJ whole genome shotgun (WGS) entry which is preliminary data.</text>
</comment>
<dbReference type="SUPFAM" id="SSF111038">
    <property type="entry name" value="YjbQ-like"/>
    <property type="match status" value="1"/>
</dbReference>
<evidence type="ECO:0000313" key="3">
    <source>
        <dbReference type="Proteomes" id="UP000017938"/>
    </source>
</evidence>
<dbReference type="Gene3D" id="2.60.120.460">
    <property type="entry name" value="YjbQ-like"/>
    <property type="match status" value="1"/>
</dbReference>
<accession>R6V037</accession>
<dbReference type="STRING" id="1263015.BN580_02081"/>
<dbReference type="EMBL" id="CBFW010000347">
    <property type="protein sequence ID" value="CDC76167.1"/>
    <property type="molecule type" value="Genomic_DNA"/>
</dbReference>
<dbReference type="InterPro" id="IPR001602">
    <property type="entry name" value="UPF0047_YjbQ-like"/>
</dbReference>
<dbReference type="InterPro" id="IPR035917">
    <property type="entry name" value="YjbQ-like_sf"/>
</dbReference>
<name>R6V037_9BACT</name>
<dbReference type="Proteomes" id="UP000017938">
    <property type="component" value="Unassembled WGS sequence"/>
</dbReference>
<evidence type="ECO:0000256" key="1">
    <source>
        <dbReference type="ARBA" id="ARBA00005534"/>
    </source>
</evidence>
<dbReference type="PANTHER" id="PTHR30615">
    <property type="entry name" value="UNCHARACTERIZED PROTEIN YJBQ-RELATED"/>
    <property type="match status" value="1"/>
</dbReference>
<dbReference type="PANTHER" id="PTHR30615:SF8">
    <property type="entry name" value="UPF0047 PROTEIN C4A8.02C"/>
    <property type="match status" value="1"/>
</dbReference>